<sequence length="1360" mass="158904">MITIITYTLNLKLKIEQLQQQKLQLENNMLSIKEFQNVYEILNQKNSTYYSSFIFLFPDYQQYSNDYTKRGIVAQSYTTAVVNALQTIISTGNVTEKTWATQRLNALVSQTPSTELFFTSKQRNSFAVYQTVIDQLNNISQNISILDTEDIIRSKVGGNGTYFLINNLSQIIDTIPFTNPTIFQNTTKDVVFVFKQFQNPDVMMKTIYETASLNDRIWVYQLVNIHLENILTSLFKVKYLSLIQIQNNQDLILDKLLSQNSDYSRQINLTFISQISNQVDAENVNISYKIIDGLSQQSSRSFQLMYIFSNDTQFIQNIRVQRLPHIFTYLISPSIQSSFRIAFEGFFDQIIQFTSVQNYISLQLQDIIRYNKQRIFNDEVTFGMVNNTVIFLKPVYVNQSYIGTIYRTIEYSFTTPFFRNDVNWYDTMSRNIIMDHTGRVQITRFTQTIPPYSSTNGSKSYQYQLTQPIFNGKELDFGYTGIIRSQQVQTYDFIDQQIFTRKDFVTYQVQNNFNNYKGIVSLSNIAISMLFRTPFTQCDQNNQQIIDLKQQYRTYQSVNNVNLSEIRSFASNSQTENKECNYTVKCIDQTSSYINIRKQIQQENIYQMPNKQCSFSLSSSFQFHLGYEILLEKINQPNMSKITGNVNDFVELMHQAIQLAAQGQTNDVQTLLQKYIKQKQISGKFTTHVDQYILKYNSNFSDMPYDINLTNNNLTVIPLVVVDLLNRLDEISIFGQASYNLENLVLNQEVLEVQLGHFSYDAQDVIIKNEYVNNYNQYLQQNPKMWQNEIILERLKIFKEFYTYYQLHYFTYSSGPNWREIMQEQLKAQPSGRTGKYRIGVINGKMAITKALVVSNKNLDHQTGVNGFLTVVLNKDFDLGIQEDYTLLDENARFIHGINDSKHIEGVRKILLDFGYLKRVRINITVNDYNDIYETDINFWDNALERANNDEFTLIVSKDKTVFNNYLSSADFDSSELHQRTVIFNAASRYFFQGQIVVTQFGAMDALLVIYRDVVLNDDETIANYPLSEKELYYLNDDGATNIEKLAELYQNLTARDTKQTYTFVRTVQNQNIPKYQYSIFEVKTLLYIFSLPLIVLILQVMQNQVFKNNKQHSYLILDEQQFIQILQTQTAIQFQNYSDNIFLGNKNTLSKVTESSHHKELNIVRVLNKLAPTRFYVFPDDARTFNYQQIKMVLVNIHNPQYIMSHLHHIQLEHENLYVSFQLLISQQQYSLMLNQLKQRKSYLSSKQVQIMGNKQVIYHTNQCQQLQKPKIGFYMTNQNEGSKIISAIQSKIGSKTMSFLNESEPSYNPLDLTNLYIERELVSPHHVDIEYCVNQHNTSEYFTNLLLSFIIMASIDVE</sequence>
<evidence type="ECO:0000313" key="2">
    <source>
        <dbReference type="EMBL" id="CAI9976381.1"/>
    </source>
</evidence>
<proteinExistence type="predicted"/>
<name>A0AA86REA0_9EUKA</name>
<organism evidence="2">
    <name type="scientific">Hexamita inflata</name>
    <dbReference type="NCBI Taxonomy" id="28002"/>
    <lineage>
        <taxon>Eukaryota</taxon>
        <taxon>Metamonada</taxon>
        <taxon>Diplomonadida</taxon>
        <taxon>Hexamitidae</taxon>
        <taxon>Hexamitinae</taxon>
        <taxon>Hexamita</taxon>
    </lineage>
</organism>
<evidence type="ECO:0000313" key="4">
    <source>
        <dbReference type="Proteomes" id="UP001642409"/>
    </source>
</evidence>
<comment type="caution">
    <text evidence="2">The sequence shown here is derived from an EMBL/GenBank/DDBJ whole genome shotgun (WGS) entry which is preliminary data.</text>
</comment>
<dbReference type="EMBL" id="CATOUU010001173">
    <property type="protein sequence ID" value="CAI9976381.1"/>
    <property type="molecule type" value="Genomic_DNA"/>
</dbReference>
<evidence type="ECO:0000256" key="1">
    <source>
        <dbReference type="SAM" id="Coils"/>
    </source>
</evidence>
<evidence type="ECO:0000313" key="3">
    <source>
        <dbReference type="EMBL" id="CAL6001274.1"/>
    </source>
</evidence>
<dbReference type="EMBL" id="CAXDID020000043">
    <property type="protein sequence ID" value="CAL6001274.1"/>
    <property type="molecule type" value="Genomic_DNA"/>
</dbReference>
<protein>
    <submittedName>
        <fullName evidence="2">Uncharacterized protein</fullName>
    </submittedName>
</protein>
<keyword evidence="4" id="KW-1185">Reference proteome</keyword>
<feature type="coiled-coil region" evidence="1">
    <location>
        <begin position="8"/>
        <end position="35"/>
    </location>
</feature>
<dbReference type="Proteomes" id="UP001642409">
    <property type="component" value="Unassembled WGS sequence"/>
</dbReference>
<accession>A0AA86REA0</accession>
<reference evidence="2" key="1">
    <citation type="submission" date="2023-06" db="EMBL/GenBank/DDBJ databases">
        <authorList>
            <person name="Kurt Z."/>
        </authorList>
    </citation>
    <scope>NUCLEOTIDE SEQUENCE</scope>
</reference>
<gene>
    <name evidence="3" type="ORF">HINF_LOCUS17362</name>
    <name evidence="2" type="ORF">HINF_LOCUS64026</name>
</gene>
<reference evidence="3 4" key="2">
    <citation type="submission" date="2024-07" db="EMBL/GenBank/DDBJ databases">
        <authorList>
            <person name="Akdeniz Z."/>
        </authorList>
    </citation>
    <scope>NUCLEOTIDE SEQUENCE [LARGE SCALE GENOMIC DNA]</scope>
</reference>
<keyword evidence="1" id="KW-0175">Coiled coil</keyword>